<dbReference type="InterPro" id="IPR006311">
    <property type="entry name" value="TAT_signal"/>
</dbReference>
<keyword evidence="2" id="KW-1185">Reference proteome</keyword>
<accession>A0A1H7HL92</accession>
<reference evidence="1 2" key="1">
    <citation type="submission" date="2016-10" db="EMBL/GenBank/DDBJ databases">
        <authorList>
            <person name="de Groot N.N."/>
        </authorList>
    </citation>
    <scope>NUCLEOTIDE SEQUENCE [LARGE SCALE GENOMIC DNA]</scope>
    <source>
        <strain evidence="1 2">DSM 100674</strain>
    </source>
</reference>
<sequence>MTIMTQDDSTALTRRRALARLGLAAGLAYVAPVMMHLGAAHASGASGRGSGWSRGSRWSGPSGRGYYRSGYHGYYGSGPSHGGYYGSGPSGRHRDGRVSTGRVVNGILRTLDDLGVIR</sequence>
<dbReference type="AlphaFoldDB" id="A0A1H7HL92"/>
<evidence type="ECO:0000313" key="2">
    <source>
        <dbReference type="Proteomes" id="UP000199582"/>
    </source>
</evidence>
<dbReference type="STRING" id="1287727.SAMN05443999_101559"/>
<dbReference type="Proteomes" id="UP000199582">
    <property type="component" value="Unassembled WGS sequence"/>
</dbReference>
<name>A0A1H7HL92_9RHOB</name>
<evidence type="ECO:0000313" key="1">
    <source>
        <dbReference type="EMBL" id="SEK50888.1"/>
    </source>
</evidence>
<protein>
    <submittedName>
        <fullName evidence="1">Uncharacterized protein</fullName>
    </submittedName>
</protein>
<organism evidence="1 2">
    <name type="scientific">Roseovarius azorensis</name>
    <dbReference type="NCBI Taxonomy" id="1287727"/>
    <lineage>
        <taxon>Bacteria</taxon>
        <taxon>Pseudomonadati</taxon>
        <taxon>Pseudomonadota</taxon>
        <taxon>Alphaproteobacteria</taxon>
        <taxon>Rhodobacterales</taxon>
        <taxon>Roseobacteraceae</taxon>
        <taxon>Roseovarius</taxon>
    </lineage>
</organism>
<dbReference type="PROSITE" id="PS51318">
    <property type="entry name" value="TAT"/>
    <property type="match status" value="1"/>
</dbReference>
<dbReference type="EMBL" id="FOAG01000001">
    <property type="protein sequence ID" value="SEK50888.1"/>
    <property type="molecule type" value="Genomic_DNA"/>
</dbReference>
<proteinExistence type="predicted"/>
<gene>
    <name evidence="1" type="ORF">SAMN05443999_101559</name>
</gene>